<dbReference type="Gene3D" id="3.40.50.720">
    <property type="entry name" value="NAD(P)-binding Rossmann-like Domain"/>
    <property type="match status" value="1"/>
</dbReference>
<dbReference type="InterPro" id="IPR036291">
    <property type="entry name" value="NAD(P)-bd_dom_sf"/>
</dbReference>
<dbReference type="Gene3D" id="3.90.25.10">
    <property type="entry name" value="UDP-galactose 4-epimerase, domain 1"/>
    <property type="match status" value="1"/>
</dbReference>
<dbReference type="AlphaFoldDB" id="A0A852YLX9"/>
<keyword evidence="7" id="KW-0520">NAD</keyword>
<accession>A0A852YLX9</accession>
<dbReference type="GO" id="GO:0003978">
    <property type="term" value="F:UDP-glucose 4-epimerase activity"/>
    <property type="evidence" value="ECO:0007669"/>
    <property type="project" value="UniProtKB-EC"/>
</dbReference>
<organism evidence="13 14">
    <name type="scientific">Schumannella luteola</name>
    <dbReference type="NCBI Taxonomy" id="472059"/>
    <lineage>
        <taxon>Bacteria</taxon>
        <taxon>Bacillati</taxon>
        <taxon>Actinomycetota</taxon>
        <taxon>Actinomycetes</taxon>
        <taxon>Micrococcales</taxon>
        <taxon>Microbacteriaceae</taxon>
        <taxon>Schumannella</taxon>
    </lineage>
</organism>
<evidence type="ECO:0000256" key="10">
    <source>
        <dbReference type="ARBA" id="ARBA00031367"/>
    </source>
</evidence>
<comment type="similarity">
    <text evidence="4">Belongs to the NAD(P)-dependent epimerase/dehydratase family.</text>
</comment>
<name>A0A852YLX9_9MICO</name>
<comment type="caution">
    <text evidence="13">The sequence shown here is derived from an EMBL/GenBank/DDBJ whole genome shotgun (WGS) entry which is preliminary data.</text>
</comment>
<evidence type="ECO:0000256" key="8">
    <source>
        <dbReference type="ARBA" id="ARBA00023235"/>
    </source>
</evidence>
<comment type="cofactor">
    <cofactor evidence="2">
        <name>NAD(+)</name>
        <dbReference type="ChEBI" id="CHEBI:57540"/>
    </cofactor>
</comment>
<evidence type="ECO:0000256" key="2">
    <source>
        <dbReference type="ARBA" id="ARBA00001911"/>
    </source>
</evidence>
<evidence type="ECO:0000256" key="9">
    <source>
        <dbReference type="ARBA" id="ARBA00023277"/>
    </source>
</evidence>
<dbReference type="InterPro" id="IPR005886">
    <property type="entry name" value="UDP_G4E"/>
</dbReference>
<dbReference type="GO" id="GO:0033499">
    <property type="term" value="P:galactose catabolic process via UDP-galactose, Leloir pathway"/>
    <property type="evidence" value="ECO:0007669"/>
    <property type="project" value="TreeGrafter"/>
</dbReference>
<feature type="domain" description="NAD-dependent epimerase/dehydratase" evidence="12">
    <location>
        <begin position="42"/>
        <end position="288"/>
    </location>
</feature>
<dbReference type="UniPathway" id="UPA00214"/>
<dbReference type="SUPFAM" id="SSF51735">
    <property type="entry name" value="NAD(P)-binding Rossmann-fold domains"/>
    <property type="match status" value="1"/>
</dbReference>
<keyword evidence="9" id="KW-0119">Carbohydrate metabolism</keyword>
<evidence type="ECO:0000313" key="13">
    <source>
        <dbReference type="EMBL" id="NYG98749.1"/>
    </source>
</evidence>
<comment type="catalytic activity">
    <reaction evidence="1">
        <text>UDP-alpha-D-glucose = UDP-alpha-D-galactose</text>
        <dbReference type="Rhea" id="RHEA:22168"/>
        <dbReference type="ChEBI" id="CHEBI:58885"/>
        <dbReference type="ChEBI" id="CHEBI:66914"/>
        <dbReference type="EC" id="5.1.3.2"/>
    </reaction>
</comment>
<evidence type="ECO:0000256" key="11">
    <source>
        <dbReference type="ARBA" id="ARBA00033067"/>
    </source>
</evidence>
<protein>
    <recommendedName>
        <fullName evidence="6">UDP-glucose 4-epimerase</fullName>
        <ecNumber evidence="5">5.1.3.2</ecNumber>
    </recommendedName>
    <alternativeName>
        <fullName evidence="11">Galactowaldenase</fullName>
    </alternativeName>
    <alternativeName>
        <fullName evidence="10">UDP-galactose 4-epimerase</fullName>
    </alternativeName>
</protein>
<comment type="pathway">
    <text evidence="3">Carbohydrate metabolism; galactose metabolism.</text>
</comment>
<evidence type="ECO:0000313" key="14">
    <source>
        <dbReference type="Proteomes" id="UP000553888"/>
    </source>
</evidence>
<sequence>MFSIAFLLLLGAAGLVGVASTIRTIAFDGYRRRPASLGAMTWLVTGGAGYIGAHVLRALRDAGLEPVAFDDYSSGHESFVPEDVPAVRGSILDGQALERTITQHGVTGVIHVAGFKYAGVSVQRPLHTYEQNVTGTATLLAVMADRGVDRIVFSSSAAVYGTPDVDLVTEGTAKNPQSPYGESKLIGEWLLRDQGVAAGLRHTSLRYFNVVGSGDPAVYDTSPHNLFPLVFDALVEGRTPRINGDDYATPDGTNVRDYIHVADLAVSHAAAARRLDAGDELESAYNLGSGDGVSVAEIMAAMARVTGIDFTPEIGPRRAGDPARIVATGELAARDLDWAMRHTLDDMVRSAWDARRGASQR</sequence>
<evidence type="ECO:0000256" key="1">
    <source>
        <dbReference type="ARBA" id="ARBA00000083"/>
    </source>
</evidence>
<evidence type="ECO:0000256" key="3">
    <source>
        <dbReference type="ARBA" id="ARBA00004947"/>
    </source>
</evidence>
<gene>
    <name evidence="13" type="ORF">BJ979_001375</name>
</gene>
<dbReference type="NCBIfam" id="TIGR01179">
    <property type="entry name" value="galE"/>
    <property type="match status" value="1"/>
</dbReference>
<keyword evidence="8 13" id="KW-0413">Isomerase</keyword>
<dbReference type="PANTHER" id="PTHR43725">
    <property type="entry name" value="UDP-GLUCOSE 4-EPIMERASE"/>
    <property type="match status" value="1"/>
</dbReference>
<evidence type="ECO:0000256" key="5">
    <source>
        <dbReference type="ARBA" id="ARBA00013189"/>
    </source>
</evidence>
<dbReference type="InterPro" id="IPR001509">
    <property type="entry name" value="Epimerase_deHydtase"/>
</dbReference>
<dbReference type="PANTHER" id="PTHR43725:SF53">
    <property type="entry name" value="UDP-ARABINOSE 4-EPIMERASE 1"/>
    <property type="match status" value="1"/>
</dbReference>
<reference evidence="13 14" key="1">
    <citation type="submission" date="2020-07" db="EMBL/GenBank/DDBJ databases">
        <title>Sequencing the genomes of 1000 actinobacteria strains.</title>
        <authorList>
            <person name="Klenk H.-P."/>
        </authorList>
    </citation>
    <scope>NUCLEOTIDE SEQUENCE [LARGE SCALE GENOMIC DNA]</scope>
    <source>
        <strain evidence="13 14">DSM 23141</strain>
    </source>
</reference>
<dbReference type="Proteomes" id="UP000553888">
    <property type="component" value="Unassembled WGS sequence"/>
</dbReference>
<dbReference type="Pfam" id="PF01370">
    <property type="entry name" value="Epimerase"/>
    <property type="match status" value="1"/>
</dbReference>
<keyword evidence="14" id="KW-1185">Reference proteome</keyword>
<dbReference type="EMBL" id="JACBZY010000001">
    <property type="protein sequence ID" value="NYG98749.1"/>
    <property type="molecule type" value="Genomic_DNA"/>
</dbReference>
<proteinExistence type="inferred from homology"/>
<evidence type="ECO:0000256" key="6">
    <source>
        <dbReference type="ARBA" id="ARBA00018569"/>
    </source>
</evidence>
<evidence type="ECO:0000256" key="7">
    <source>
        <dbReference type="ARBA" id="ARBA00023027"/>
    </source>
</evidence>
<evidence type="ECO:0000256" key="4">
    <source>
        <dbReference type="ARBA" id="ARBA00007637"/>
    </source>
</evidence>
<dbReference type="EC" id="5.1.3.2" evidence="5"/>
<evidence type="ECO:0000259" key="12">
    <source>
        <dbReference type="Pfam" id="PF01370"/>
    </source>
</evidence>